<dbReference type="AlphaFoldDB" id="A0A6I3LNH8"/>
<organism evidence="1 2">
    <name type="scientific">Myroides albus</name>
    <dbReference type="NCBI Taxonomy" id="2562892"/>
    <lineage>
        <taxon>Bacteria</taxon>
        <taxon>Pseudomonadati</taxon>
        <taxon>Bacteroidota</taxon>
        <taxon>Flavobacteriia</taxon>
        <taxon>Flavobacteriales</taxon>
        <taxon>Flavobacteriaceae</taxon>
        <taxon>Myroides</taxon>
    </lineage>
</organism>
<dbReference type="EMBL" id="WMJX01000083">
    <property type="protein sequence ID" value="MTG99434.1"/>
    <property type="molecule type" value="Genomic_DNA"/>
</dbReference>
<keyword evidence="2" id="KW-1185">Reference proteome</keyword>
<dbReference type="Proteomes" id="UP000438760">
    <property type="component" value="Unassembled WGS sequence"/>
</dbReference>
<reference evidence="1 2" key="1">
    <citation type="submission" date="2019-11" db="EMBL/GenBank/DDBJ databases">
        <title>Genome of Strain BIT-d1.</title>
        <authorList>
            <person name="Yang Y."/>
        </authorList>
    </citation>
    <scope>NUCLEOTIDE SEQUENCE [LARGE SCALE GENOMIC DNA]</scope>
    <source>
        <strain evidence="1 2">BIT-d1</strain>
    </source>
</reference>
<comment type="caution">
    <text evidence="1">The sequence shown here is derived from an EMBL/GenBank/DDBJ whole genome shotgun (WGS) entry which is preliminary data.</text>
</comment>
<name>A0A6I3LNH8_9FLAO</name>
<sequence>MIFKTPPIDIHHIFHRIKSRTTSKTIFLDKLTKILKDYIEKN</sequence>
<evidence type="ECO:0000313" key="2">
    <source>
        <dbReference type="Proteomes" id="UP000438760"/>
    </source>
</evidence>
<dbReference type="Pfam" id="PF09357">
    <property type="entry name" value="RteC"/>
    <property type="match status" value="1"/>
</dbReference>
<dbReference type="InterPro" id="IPR018534">
    <property type="entry name" value="Tet_reg_excision_RteC"/>
</dbReference>
<protein>
    <submittedName>
        <fullName evidence="1">Uncharacterized protein</fullName>
    </submittedName>
</protein>
<dbReference type="OrthoDB" id="790983at2"/>
<evidence type="ECO:0000313" key="1">
    <source>
        <dbReference type="EMBL" id="MTG99434.1"/>
    </source>
</evidence>
<gene>
    <name evidence="1" type="ORF">GJV76_15115</name>
</gene>
<accession>A0A6I3LNH8</accession>
<proteinExistence type="predicted"/>